<dbReference type="CDD" id="cd00051">
    <property type="entry name" value="EFh"/>
    <property type="match status" value="1"/>
</dbReference>
<dbReference type="GO" id="GO:0005509">
    <property type="term" value="F:calcium ion binding"/>
    <property type="evidence" value="ECO:0007669"/>
    <property type="project" value="InterPro"/>
</dbReference>
<dbReference type="InterPro" id="IPR050145">
    <property type="entry name" value="Centrin_CML-like"/>
</dbReference>
<keyword evidence="1" id="KW-0677">Repeat</keyword>
<accession>A0A5J5BXA3</accession>
<dbReference type="InterPro" id="IPR018247">
    <property type="entry name" value="EF_Hand_1_Ca_BS"/>
</dbReference>
<dbReference type="Pfam" id="PF13833">
    <property type="entry name" value="EF-hand_8"/>
    <property type="match status" value="1"/>
</dbReference>
<feature type="compositionally biased region" description="Polar residues" evidence="3">
    <location>
        <begin position="31"/>
        <end position="40"/>
    </location>
</feature>
<dbReference type="AlphaFoldDB" id="A0A5J5BXA3"/>
<dbReference type="SUPFAM" id="SSF47473">
    <property type="entry name" value="EF-hand"/>
    <property type="match status" value="1"/>
</dbReference>
<dbReference type="PROSITE" id="PS00018">
    <property type="entry name" value="EF_HAND_1"/>
    <property type="match status" value="3"/>
</dbReference>
<dbReference type="InterPro" id="IPR011992">
    <property type="entry name" value="EF-hand-dom_pair"/>
</dbReference>
<dbReference type="Gene3D" id="1.10.238.10">
    <property type="entry name" value="EF-hand"/>
    <property type="match status" value="2"/>
</dbReference>
<feature type="region of interest" description="Disordered" evidence="3">
    <location>
        <begin position="18"/>
        <end position="73"/>
    </location>
</feature>
<name>A0A5J5BXA3_9ASTE</name>
<keyword evidence="2" id="KW-0106">Calcium</keyword>
<dbReference type="OrthoDB" id="26525at2759"/>
<feature type="domain" description="EF-hand" evidence="4">
    <location>
        <begin position="76"/>
        <end position="111"/>
    </location>
</feature>
<dbReference type="FunFam" id="1.10.238.10:FF:000003">
    <property type="entry name" value="Calmodulin A"/>
    <property type="match status" value="1"/>
</dbReference>
<protein>
    <recommendedName>
        <fullName evidence="4">EF-hand domain-containing protein</fullName>
    </recommendedName>
</protein>
<dbReference type="PROSITE" id="PS50222">
    <property type="entry name" value="EF_HAND_2"/>
    <property type="match status" value="3"/>
</dbReference>
<dbReference type="PANTHER" id="PTHR23050">
    <property type="entry name" value="CALCIUM BINDING PROTEIN"/>
    <property type="match status" value="1"/>
</dbReference>
<keyword evidence="6" id="KW-1185">Reference proteome</keyword>
<feature type="compositionally biased region" description="Low complexity" evidence="3">
    <location>
        <begin position="45"/>
        <end position="68"/>
    </location>
</feature>
<gene>
    <name evidence="5" type="ORF">F0562_003832</name>
</gene>
<sequence>MRLGGKELPLPKEALAGVKEVSERERERVTISRQCSPSSKRNLKLSGSQPRSRSKSSSNLSSPRSPLSPVTPKIISREDEFREVFRRFDGDNDGKISAVELRAYFASIGEYMSHEEAQGVIDDLDMDGDNLINFQDFLRLMKQEGQDEDLKAAFEMFEFEKGSGRITPRSLQRVLSRLGDSKSYDECVAMIQVYDTDGNGALDFHEFHQMMG</sequence>
<reference evidence="5 6" key="1">
    <citation type="submission" date="2019-09" db="EMBL/GenBank/DDBJ databases">
        <title>A chromosome-level genome assembly of the Chinese tupelo Nyssa sinensis.</title>
        <authorList>
            <person name="Yang X."/>
            <person name="Kang M."/>
            <person name="Yang Y."/>
            <person name="Xiong H."/>
            <person name="Wang M."/>
            <person name="Zhang Z."/>
            <person name="Wang Z."/>
            <person name="Wu H."/>
            <person name="Ma T."/>
            <person name="Liu J."/>
            <person name="Xi Z."/>
        </authorList>
    </citation>
    <scope>NUCLEOTIDE SEQUENCE [LARGE SCALE GENOMIC DNA]</scope>
    <source>
        <strain evidence="5">J267</strain>
        <tissue evidence="5">Leaf</tissue>
    </source>
</reference>
<organism evidence="5 6">
    <name type="scientific">Nyssa sinensis</name>
    <dbReference type="NCBI Taxonomy" id="561372"/>
    <lineage>
        <taxon>Eukaryota</taxon>
        <taxon>Viridiplantae</taxon>
        <taxon>Streptophyta</taxon>
        <taxon>Embryophyta</taxon>
        <taxon>Tracheophyta</taxon>
        <taxon>Spermatophyta</taxon>
        <taxon>Magnoliopsida</taxon>
        <taxon>eudicotyledons</taxon>
        <taxon>Gunneridae</taxon>
        <taxon>Pentapetalae</taxon>
        <taxon>asterids</taxon>
        <taxon>Cornales</taxon>
        <taxon>Nyssaceae</taxon>
        <taxon>Nyssa</taxon>
    </lineage>
</organism>
<feature type="compositionally biased region" description="Basic and acidic residues" evidence="3">
    <location>
        <begin position="20"/>
        <end position="30"/>
    </location>
</feature>
<evidence type="ECO:0000256" key="3">
    <source>
        <dbReference type="SAM" id="MobiDB-lite"/>
    </source>
</evidence>
<proteinExistence type="predicted"/>
<evidence type="ECO:0000256" key="2">
    <source>
        <dbReference type="ARBA" id="ARBA00022837"/>
    </source>
</evidence>
<dbReference type="SMART" id="SM00054">
    <property type="entry name" value="EFh"/>
    <property type="match status" value="4"/>
</dbReference>
<dbReference type="Proteomes" id="UP000325577">
    <property type="component" value="Linkage Group LG1"/>
</dbReference>
<feature type="domain" description="EF-hand" evidence="4">
    <location>
        <begin position="182"/>
        <end position="212"/>
    </location>
</feature>
<evidence type="ECO:0000313" key="5">
    <source>
        <dbReference type="EMBL" id="KAA8547304.1"/>
    </source>
</evidence>
<evidence type="ECO:0000313" key="6">
    <source>
        <dbReference type="Proteomes" id="UP000325577"/>
    </source>
</evidence>
<evidence type="ECO:0000259" key="4">
    <source>
        <dbReference type="PROSITE" id="PS50222"/>
    </source>
</evidence>
<dbReference type="InterPro" id="IPR002048">
    <property type="entry name" value="EF_hand_dom"/>
</dbReference>
<dbReference type="Pfam" id="PF13499">
    <property type="entry name" value="EF-hand_7"/>
    <property type="match status" value="1"/>
</dbReference>
<dbReference type="EMBL" id="CM018032">
    <property type="protein sequence ID" value="KAA8547304.1"/>
    <property type="molecule type" value="Genomic_DNA"/>
</dbReference>
<evidence type="ECO:0000256" key="1">
    <source>
        <dbReference type="ARBA" id="ARBA00022737"/>
    </source>
</evidence>
<feature type="domain" description="EF-hand" evidence="4">
    <location>
        <begin position="112"/>
        <end position="147"/>
    </location>
</feature>